<name>A0A1M5RVK0_9BACT</name>
<organism evidence="1 2">
    <name type="scientific">Desulfofustis glycolicus DSM 9705</name>
    <dbReference type="NCBI Taxonomy" id="1121409"/>
    <lineage>
        <taxon>Bacteria</taxon>
        <taxon>Pseudomonadati</taxon>
        <taxon>Thermodesulfobacteriota</taxon>
        <taxon>Desulfobulbia</taxon>
        <taxon>Desulfobulbales</taxon>
        <taxon>Desulfocapsaceae</taxon>
        <taxon>Desulfofustis</taxon>
    </lineage>
</organism>
<reference evidence="1 2" key="1">
    <citation type="submission" date="2016-11" db="EMBL/GenBank/DDBJ databases">
        <authorList>
            <person name="Jaros S."/>
            <person name="Januszkiewicz K."/>
            <person name="Wedrychowicz H."/>
        </authorList>
    </citation>
    <scope>NUCLEOTIDE SEQUENCE [LARGE SCALE GENOMIC DNA]</scope>
    <source>
        <strain evidence="1 2">DSM 9705</strain>
    </source>
</reference>
<protein>
    <submittedName>
        <fullName evidence="1">Uncharacterized protein</fullName>
    </submittedName>
</protein>
<gene>
    <name evidence="1" type="ORF">SAMN02745124_00008</name>
</gene>
<dbReference type="RefSeq" id="WP_073372791.1">
    <property type="nucleotide sequence ID" value="NZ_FQXS01000001.1"/>
</dbReference>
<proteinExistence type="predicted"/>
<dbReference type="EMBL" id="FQXS01000001">
    <property type="protein sequence ID" value="SHH30058.1"/>
    <property type="molecule type" value="Genomic_DNA"/>
</dbReference>
<evidence type="ECO:0000313" key="1">
    <source>
        <dbReference type="EMBL" id="SHH30058.1"/>
    </source>
</evidence>
<sequence>MPSNQDGAAHGNHSTLTPLNLQEIITEDNAALRALGTLLRTARLAEFDSSTFNQSHKADIDELQHGLYLLISLYLEKQERVLQACAEQYQKSNEYLLRLSATRLKMVVGGAIESAQHARKTLLLAIRDLDTVIEGDNEFKPAAEELKAAILQHDLMQAAPSRQGKKGLTVAS</sequence>
<keyword evidence="2" id="KW-1185">Reference proteome</keyword>
<evidence type="ECO:0000313" key="2">
    <source>
        <dbReference type="Proteomes" id="UP000184139"/>
    </source>
</evidence>
<dbReference type="STRING" id="1121409.SAMN02745124_00008"/>
<dbReference type="Proteomes" id="UP000184139">
    <property type="component" value="Unassembled WGS sequence"/>
</dbReference>
<dbReference type="AlphaFoldDB" id="A0A1M5RVK0"/>
<accession>A0A1M5RVK0</accession>